<dbReference type="EMBL" id="AP012167">
    <property type="protein sequence ID" value="BAN05952.1"/>
    <property type="molecule type" value="Genomic_DNA"/>
</dbReference>
<evidence type="ECO:0000313" key="1">
    <source>
        <dbReference type="EMBL" id="BAN05952.1"/>
    </source>
</evidence>
<dbReference type="HOGENOM" id="CLU_3235100_0_0_9"/>
<accession>M5ACC4</accession>
<sequence length="43" mass="4592">MTPSQPLTDLAALMANTHKTPKVVPTNVKHVNHVMGALTNVIT</sequence>
<name>M5ACC4_LEVBR</name>
<organism evidence="1 2">
    <name type="scientific">Levilactobacillus brevis KB290</name>
    <dbReference type="NCBI Taxonomy" id="1001583"/>
    <lineage>
        <taxon>Bacteria</taxon>
        <taxon>Bacillati</taxon>
        <taxon>Bacillota</taxon>
        <taxon>Bacilli</taxon>
        <taxon>Lactobacillales</taxon>
        <taxon>Lactobacillaceae</taxon>
        <taxon>Levilactobacillus</taxon>
    </lineage>
</organism>
<dbReference type="KEGG" id="lbk:LVISKB_0317"/>
<protein>
    <submittedName>
        <fullName evidence="1">Nicotinamide Mononucleotide Transporter</fullName>
    </submittedName>
</protein>
<gene>
    <name evidence="1" type="ORF">LVISKB_0317</name>
</gene>
<dbReference type="AlphaFoldDB" id="M5ACC4"/>
<dbReference type="Proteomes" id="UP000012042">
    <property type="component" value="Chromosome"/>
</dbReference>
<reference evidence="1 2" key="1">
    <citation type="journal article" date="2013" name="PLoS ONE">
        <title>Genomic Analysis by Deep Sequencing of the Probiotic Lactobacillus brevis KB290 Harboring Nine Plasmids Reveals Genomic Stability.</title>
        <authorList>
            <person name="Fukao M."/>
            <person name="Oshima K."/>
            <person name="Morita H."/>
            <person name="Toh H."/>
            <person name="Suda W."/>
            <person name="Kim S.W."/>
            <person name="Suzuki S."/>
            <person name="Yakabe T."/>
            <person name="Hattori M."/>
            <person name="Yajima N."/>
        </authorList>
    </citation>
    <scope>NUCLEOTIDE SEQUENCE [LARGE SCALE GENOMIC DNA]</scope>
    <source>
        <strain evidence="1 2">KB290</strain>
    </source>
</reference>
<proteinExistence type="predicted"/>
<evidence type="ECO:0000313" key="2">
    <source>
        <dbReference type="Proteomes" id="UP000012042"/>
    </source>
</evidence>